<evidence type="ECO:0000313" key="1">
    <source>
        <dbReference type="EMBL" id="QHJ74271.1"/>
    </source>
</evidence>
<organism evidence="1 2">
    <name type="scientific">Vibrio phage VH1_2019</name>
    <dbReference type="NCBI Taxonomy" id="2686307"/>
    <lineage>
        <taxon>Viruses</taxon>
        <taxon>Duplodnaviria</taxon>
        <taxon>Heunggongvirae</taxon>
        <taxon>Uroviricota</taxon>
        <taxon>Caudoviricetes</taxon>
        <taxon>Pantevenvirales</taxon>
        <taxon>Straboviridae</taxon>
        <taxon>Schizotequatrovirus</taxon>
        <taxon>Schizotequatrovirus KVP40</taxon>
    </lineage>
</organism>
<accession>A0A6B9STY3</accession>
<evidence type="ECO:0000313" key="2">
    <source>
        <dbReference type="Proteomes" id="UP000464957"/>
    </source>
</evidence>
<gene>
    <name evidence="1" type="ORF">VH12019_00352</name>
</gene>
<reference evidence="1 2" key="1">
    <citation type="submission" date="2019-12" db="EMBL/GenBank/DDBJ databases">
        <authorList>
            <person name="Harris M."/>
            <person name="Ho T.C."/>
            <person name="Fruchtman H."/>
            <person name="Garin M."/>
            <person name="Kubatin V."/>
            <person name="Lu T."/>
            <person name="Xue L."/>
            <person name="Marr M.T."/>
        </authorList>
    </citation>
    <scope>NUCLEOTIDE SEQUENCE [LARGE SCALE GENOMIC DNA]</scope>
</reference>
<name>A0A6B9STY3_9CAUD</name>
<proteinExistence type="predicted"/>
<protein>
    <submittedName>
        <fullName evidence="1">Uncharacterized protein</fullName>
    </submittedName>
</protein>
<dbReference type="Proteomes" id="UP000464957">
    <property type="component" value="Segment"/>
</dbReference>
<sequence length="99" mass="11700">MIQFKRRNLVPDNQSPLWAYDSVDALKSDDLNERNFYNNVTGETHNKLRITRSRFDKKWVLRATSKDNDFKLLVVADDFKTKKEAIEYVNDVYLNTKGL</sequence>
<dbReference type="EMBL" id="MN794232">
    <property type="protein sequence ID" value="QHJ74271.1"/>
    <property type="molecule type" value="Genomic_DNA"/>
</dbReference>